<feature type="non-terminal residue" evidence="2">
    <location>
        <position position="1"/>
    </location>
</feature>
<name>A0A9X2MCG8_9FIRM</name>
<accession>A0A9X2MCG8</accession>
<dbReference type="AlphaFoldDB" id="A0A9X2MCG8"/>
<evidence type="ECO:0000313" key="3">
    <source>
        <dbReference type="Proteomes" id="UP001140817"/>
    </source>
</evidence>
<keyword evidence="1" id="KW-0175">Coiled coil</keyword>
<protein>
    <submittedName>
        <fullName evidence="2">Uncharacterized protein</fullName>
    </submittedName>
</protein>
<gene>
    <name evidence="2" type="ORF">NSA58_19940</name>
</gene>
<dbReference type="Proteomes" id="UP001140817">
    <property type="component" value="Unassembled WGS sequence"/>
</dbReference>
<evidence type="ECO:0000256" key="1">
    <source>
        <dbReference type="SAM" id="Coils"/>
    </source>
</evidence>
<feature type="coiled-coil region" evidence="1">
    <location>
        <begin position="346"/>
        <end position="401"/>
    </location>
</feature>
<reference evidence="2" key="1">
    <citation type="submission" date="2022-07" db="EMBL/GenBank/DDBJ databases">
        <title>Enhanced cultured diversity of the mouse gut microbiota enables custom-made synthetic communities.</title>
        <authorList>
            <person name="Afrizal A."/>
        </authorList>
    </citation>
    <scope>NUCLEOTIDE SEQUENCE</scope>
    <source>
        <strain evidence="2">DSM 29186</strain>
    </source>
</reference>
<proteinExistence type="predicted"/>
<keyword evidence="3" id="KW-1185">Reference proteome</keyword>
<dbReference type="RefSeq" id="WP_257560909.1">
    <property type="nucleotide sequence ID" value="NZ_JANKBY010000519.1"/>
</dbReference>
<organism evidence="2 3">
    <name type="scientific">Terrisporobacter muris</name>
    <dbReference type="NCBI Taxonomy" id="2963284"/>
    <lineage>
        <taxon>Bacteria</taxon>
        <taxon>Bacillati</taxon>
        <taxon>Bacillota</taxon>
        <taxon>Clostridia</taxon>
        <taxon>Peptostreptococcales</taxon>
        <taxon>Peptostreptococcaceae</taxon>
        <taxon>Terrisporobacter</taxon>
    </lineage>
</organism>
<comment type="caution">
    <text evidence="2">The sequence shown here is derived from an EMBL/GenBank/DDBJ whole genome shotgun (WGS) entry which is preliminary data.</text>
</comment>
<dbReference type="EMBL" id="JANKBY010000519">
    <property type="protein sequence ID" value="MCR1825037.1"/>
    <property type="molecule type" value="Genomic_DNA"/>
</dbReference>
<sequence length="471" mass="55841">SIQSKYILDRLDTENKIERILVKEVDEGSEIVDSLRDLKDGILNKKFTNKDPYVNKIIHNINLFPKYRNENISFDKIYSDWENEYTDLLKYLSHLDMDLRKNQLDDNLFKKFIKGIFSRSQKYEIDTNEILVKIVKLKCDIDNRIYNNREYESYKETIKDIYNEYIKISNNLEKVKVISKLEEEWNNKKAKKVENMYDLNKKIENIDNDILEIQGRFDEELYNSVNIKIKRLNEEIESISKEINPIALNQDIFRNKAKKISDRINILKPKFKKERDIDPIVKGISNILDDMHQRNYFEENIKDNLLINSGNIVNIKKELKRLVDEEVIGYINNAITDEDKEKLELIIEIKANINSMKQEYNGINKEKEKINKKLAKLNSEKNNILKELIKEEEELKGLGDKFEPNLERVKLKKISEEMYKFKELEELPKVGKLYSDKKGNNRELAISNWEDLDIGEEEAIRLNANLVCEIG</sequence>
<evidence type="ECO:0000313" key="2">
    <source>
        <dbReference type="EMBL" id="MCR1825037.1"/>
    </source>
</evidence>